<comment type="caution">
    <text evidence="4">The sequence shown here is derived from an EMBL/GenBank/DDBJ whole genome shotgun (WGS) entry which is preliminary data.</text>
</comment>
<feature type="domain" description="CusB-like beta-barrel" evidence="2">
    <location>
        <begin position="51"/>
        <end position="122"/>
    </location>
</feature>
<dbReference type="PANTHER" id="PTHR30469">
    <property type="entry name" value="MULTIDRUG RESISTANCE PROTEIN MDTA"/>
    <property type="match status" value="1"/>
</dbReference>
<dbReference type="NCBIfam" id="TIGR01730">
    <property type="entry name" value="RND_mfp"/>
    <property type="match status" value="1"/>
</dbReference>
<proteinExistence type="inferred from homology"/>
<dbReference type="PANTHER" id="PTHR30469:SF15">
    <property type="entry name" value="HLYD FAMILY OF SECRETION PROTEINS"/>
    <property type="match status" value="1"/>
</dbReference>
<dbReference type="PATRIC" id="fig|1403949.3.peg.810"/>
<dbReference type="EMBL" id="AZMJ01000535">
    <property type="protein sequence ID" value="ETI98712.1"/>
    <property type="molecule type" value="Genomic_DNA"/>
</dbReference>
<feature type="non-terminal residue" evidence="4">
    <location>
        <position position="1"/>
    </location>
</feature>
<dbReference type="Proteomes" id="UP000018855">
    <property type="component" value="Unassembled WGS sequence"/>
</dbReference>
<protein>
    <submittedName>
        <fullName evidence="4">Efflux transporter, RND family, MFP subunit</fullName>
    </submittedName>
</protein>
<name>W1UYC3_9FIRM</name>
<evidence type="ECO:0000256" key="1">
    <source>
        <dbReference type="ARBA" id="ARBA00009477"/>
    </source>
</evidence>
<reference evidence="4 5" key="1">
    <citation type="submission" date="2013-12" db="EMBL/GenBank/DDBJ databases">
        <title>A Varibaculum cambriense genome reconstructed from a premature infant gut community with otherwise low bacterial novelty that shifts toward anaerobic metabolism during the third week of life.</title>
        <authorList>
            <person name="Brown C.T."/>
            <person name="Sharon I."/>
            <person name="Thomas B.C."/>
            <person name="Castelle C.J."/>
            <person name="Morowitz M.J."/>
            <person name="Banfield J.F."/>
        </authorList>
    </citation>
    <scope>NUCLEOTIDE SEQUENCE [LARGE SCALE GENOMIC DNA]</scope>
    <source>
        <strain evidence="5">DORA_11</strain>
    </source>
</reference>
<sequence>LNLSSNQNSYTNLTAPDTGIITAFNIEAGQVVAAGQSVGTLAAGHDPEAVIALPEQELSKIHVGSPATITFWALPNVTVQGVVREISPVPDPVARTYTVKITLQNAPKEVQLGMTVNANLSTTDSTNISIPLTALVKDSNGNNAVYIIRDKKAHLVPIKTGEFGKNSVIVTSGLAKGDIIITAGTQQLQEGTAVSQ</sequence>
<dbReference type="Pfam" id="PF25989">
    <property type="entry name" value="YknX_C"/>
    <property type="match status" value="1"/>
</dbReference>
<evidence type="ECO:0000313" key="4">
    <source>
        <dbReference type="EMBL" id="ETI98712.1"/>
    </source>
</evidence>
<accession>W1UYC3</accession>
<dbReference type="SUPFAM" id="SSF111369">
    <property type="entry name" value="HlyD-like secretion proteins"/>
    <property type="match status" value="1"/>
</dbReference>
<comment type="similarity">
    <text evidence="1">Belongs to the membrane fusion protein (MFP) (TC 8.A.1) family.</text>
</comment>
<dbReference type="InterPro" id="IPR058637">
    <property type="entry name" value="YknX-like_C"/>
</dbReference>
<evidence type="ECO:0000259" key="2">
    <source>
        <dbReference type="Pfam" id="PF25954"/>
    </source>
</evidence>
<gene>
    <name evidence="4" type="ORF">Q619_VDC00535G0001</name>
</gene>
<organism evidence="4 5">
    <name type="scientific">Veillonella dispar DORA_11</name>
    <dbReference type="NCBI Taxonomy" id="1403949"/>
    <lineage>
        <taxon>Bacteria</taxon>
        <taxon>Bacillati</taxon>
        <taxon>Bacillota</taxon>
        <taxon>Negativicutes</taxon>
        <taxon>Veillonellales</taxon>
        <taxon>Veillonellaceae</taxon>
        <taxon>Veillonella</taxon>
    </lineage>
</organism>
<dbReference type="GO" id="GO:1990281">
    <property type="term" value="C:efflux pump complex"/>
    <property type="evidence" value="ECO:0007669"/>
    <property type="project" value="TreeGrafter"/>
</dbReference>
<dbReference type="InterPro" id="IPR058792">
    <property type="entry name" value="Beta-barrel_RND_2"/>
</dbReference>
<dbReference type="Gene3D" id="2.40.30.170">
    <property type="match status" value="1"/>
</dbReference>
<dbReference type="AlphaFoldDB" id="W1UYC3"/>
<evidence type="ECO:0000313" key="5">
    <source>
        <dbReference type="Proteomes" id="UP000018855"/>
    </source>
</evidence>
<dbReference type="InterPro" id="IPR006143">
    <property type="entry name" value="RND_pump_MFP"/>
</dbReference>
<dbReference type="Pfam" id="PF25954">
    <property type="entry name" value="Beta-barrel_RND_2"/>
    <property type="match status" value="1"/>
</dbReference>
<dbReference type="Gene3D" id="2.40.420.20">
    <property type="match status" value="1"/>
</dbReference>
<feature type="domain" description="YknX-like C-terminal permuted SH3-like" evidence="3">
    <location>
        <begin position="128"/>
        <end position="195"/>
    </location>
</feature>
<dbReference type="GO" id="GO:0015562">
    <property type="term" value="F:efflux transmembrane transporter activity"/>
    <property type="evidence" value="ECO:0007669"/>
    <property type="project" value="TreeGrafter"/>
</dbReference>
<evidence type="ECO:0000259" key="3">
    <source>
        <dbReference type="Pfam" id="PF25989"/>
    </source>
</evidence>